<keyword evidence="3" id="KW-1185">Reference proteome</keyword>
<feature type="region of interest" description="Disordered" evidence="1">
    <location>
        <begin position="1"/>
        <end position="20"/>
    </location>
</feature>
<evidence type="ECO:0000313" key="2">
    <source>
        <dbReference type="EMBL" id="RLM98241.1"/>
    </source>
</evidence>
<dbReference type="EMBL" id="PQIB02000009">
    <property type="protein sequence ID" value="RLM98241.1"/>
    <property type="molecule type" value="Genomic_DNA"/>
</dbReference>
<evidence type="ECO:0000256" key="1">
    <source>
        <dbReference type="SAM" id="MobiDB-lite"/>
    </source>
</evidence>
<accession>A0A3L6R766</accession>
<protein>
    <submittedName>
        <fullName evidence="2">Uncharacterized protein</fullName>
    </submittedName>
</protein>
<organism evidence="2 3">
    <name type="scientific">Panicum miliaceum</name>
    <name type="common">Proso millet</name>
    <name type="synonym">Broomcorn millet</name>
    <dbReference type="NCBI Taxonomy" id="4540"/>
    <lineage>
        <taxon>Eukaryota</taxon>
        <taxon>Viridiplantae</taxon>
        <taxon>Streptophyta</taxon>
        <taxon>Embryophyta</taxon>
        <taxon>Tracheophyta</taxon>
        <taxon>Spermatophyta</taxon>
        <taxon>Magnoliopsida</taxon>
        <taxon>Liliopsida</taxon>
        <taxon>Poales</taxon>
        <taxon>Poaceae</taxon>
        <taxon>PACMAD clade</taxon>
        <taxon>Panicoideae</taxon>
        <taxon>Panicodae</taxon>
        <taxon>Paniceae</taxon>
        <taxon>Panicinae</taxon>
        <taxon>Panicum</taxon>
        <taxon>Panicum sect. Panicum</taxon>
    </lineage>
</organism>
<feature type="region of interest" description="Disordered" evidence="1">
    <location>
        <begin position="43"/>
        <end position="65"/>
    </location>
</feature>
<dbReference type="Proteomes" id="UP000275267">
    <property type="component" value="Unassembled WGS sequence"/>
</dbReference>
<reference evidence="3" key="1">
    <citation type="journal article" date="2019" name="Nat. Commun.">
        <title>The genome of broomcorn millet.</title>
        <authorList>
            <person name="Zou C."/>
            <person name="Miki D."/>
            <person name="Li D."/>
            <person name="Tang Q."/>
            <person name="Xiao L."/>
            <person name="Rajput S."/>
            <person name="Deng P."/>
            <person name="Jia W."/>
            <person name="Huang R."/>
            <person name="Zhang M."/>
            <person name="Sun Y."/>
            <person name="Hu J."/>
            <person name="Fu X."/>
            <person name="Schnable P.S."/>
            <person name="Li F."/>
            <person name="Zhang H."/>
            <person name="Feng B."/>
            <person name="Zhu X."/>
            <person name="Liu R."/>
            <person name="Schnable J.C."/>
            <person name="Zhu J.-K."/>
            <person name="Zhang H."/>
        </authorList>
    </citation>
    <scope>NUCLEOTIDE SEQUENCE [LARGE SCALE GENOMIC DNA]</scope>
</reference>
<comment type="caution">
    <text evidence="2">The sequence shown here is derived from an EMBL/GenBank/DDBJ whole genome shotgun (WGS) entry which is preliminary data.</text>
</comment>
<name>A0A3L6R766_PANMI</name>
<evidence type="ECO:0000313" key="3">
    <source>
        <dbReference type="Proteomes" id="UP000275267"/>
    </source>
</evidence>
<proteinExistence type="predicted"/>
<gene>
    <name evidence="2" type="ORF">C2845_PM06G07480</name>
</gene>
<dbReference type="AlphaFoldDB" id="A0A3L6R766"/>
<sequence>MIRWGKNPAPPATGAAGAGAAGEVAVEKVPKIEVHNLVSRPSVYGLSRAPRGGGSGGAEGDDINKKAEEFIKQRKLWFHRP</sequence>